<dbReference type="InterPro" id="IPR018309">
    <property type="entry name" value="Tscrpt_reg_PadR_C"/>
</dbReference>
<feature type="region of interest" description="Disordered" evidence="1">
    <location>
        <begin position="175"/>
        <end position="209"/>
    </location>
</feature>
<evidence type="ECO:0000313" key="5">
    <source>
        <dbReference type="Proteomes" id="UP000483004"/>
    </source>
</evidence>
<dbReference type="Proteomes" id="UP000483004">
    <property type="component" value="Unassembled WGS sequence"/>
</dbReference>
<dbReference type="Pfam" id="PF03551">
    <property type="entry name" value="PadR"/>
    <property type="match status" value="1"/>
</dbReference>
<accession>A0A6L3VN44</accession>
<evidence type="ECO:0000259" key="3">
    <source>
        <dbReference type="Pfam" id="PF10400"/>
    </source>
</evidence>
<dbReference type="RefSeq" id="WP_151546023.1">
    <property type="nucleotide sequence ID" value="NZ_WBMR01000241.1"/>
</dbReference>
<reference evidence="4 5" key="1">
    <citation type="submission" date="2019-09" db="EMBL/GenBank/DDBJ databases">
        <title>Actinomadura physcomitrii sp. nov., a novel actinomycete isolated from moss [Physcomitrium sphaericum (Ludw) Fuernr].</title>
        <authorList>
            <person name="Liu C."/>
            <person name="Zhuang X."/>
        </authorList>
    </citation>
    <scope>NUCLEOTIDE SEQUENCE [LARGE SCALE GENOMIC DNA]</scope>
    <source>
        <strain evidence="4 5">CYP1-1B</strain>
    </source>
</reference>
<dbReference type="SUPFAM" id="SSF46785">
    <property type="entry name" value="Winged helix' DNA-binding domain"/>
    <property type="match status" value="1"/>
</dbReference>
<sequence>MSLRHALLGLIAEMDGASGYDLMKVFEISLGTVWQATQSQLYGELGKLTDSGLIEVSAEGPRGRKEYAITGAGRDELRHWMVETDPKPHRRDEVLLRVFFLDQIAPEEALGYLDRMIDALTGRLDELARLEEIVPWEEEGGLTGNGRLTMEYGKRFMAMRRDWFVWARDQYRERRPGTEAGASSGAGGSSGTGGAGGAGGASGTSGQGG</sequence>
<comment type="caution">
    <text evidence="4">The sequence shown here is derived from an EMBL/GenBank/DDBJ whole genome shotgun (WGS) entry which is preliminary data.</text>
</comment>
<evidence type="ECO:0000256" key="1">
    <source>
        <dbReference type="SAM" id="MobiDB-lite"/>
    </source>
</evidence>
<keyword evidence="5" id="KW-1185">Reference proteome</keyword>
<dbReference type="EMBL" id="WBMR01000241">
    <property type="protein sequence ID" value="KAB2363460.1"/>
    <property type="molecule type" value="Genomic_DNA"/>
</dbReference>
<dbReference type="OrthoDB" id="3186544at2"/>
<dbReference type="InterPro" id="IPR036390">
    <property type="entry name" value="WH_DNA-bd_sf"/>
</dbReference>
<dbReference type="PANTHER" id="PTHR43252:SF2">
    <property type="entry name" value="TRANSCRIPTION REGULATOR, PADR-LIKE FAMILY"/>
    <property type="match status" value="1"/>
</dbReference>
<dbReference type="PANTHER" id="PTHR43252">
    <property type="entry name" value="TRANSCRIPTIONAL REGULATOR YQJI"/>
    <property type="match status" value="1"/>
</dbReference>
<protein>
    <submittedName>
        <fullName evidence="4">PadR family transcriptional regulator</fullName>
    </submittedName>
</protein>
<feature type="domain" description="Transcription regulator PadR C-terminal" evidence="3">
    <location>
        <begin position="91"/>
        <end position="170"/>
    </location>
</feature>
<name>A0A6L3VN44_9ACTN</name>
<evidence type="ECO:0000259" key="2">
    <source>
        <dbReference type="Pfam" id="PF03551"/>
    </source>
</evidence>
<dbReference type="Gene3D" id="1.10.10.10">
    <property type="entry name" value="Winged helix-like DNA-binding domain superfamily/Winged helix DNA-binding domain"/>
    <property type="match status" value="1"/>
</dbReference>
<feature type="domain" description="Transcription regulator PadR N-terminal" evidence="2">
    <location>
        <begin position="7"/>
        <end position="78"/>
    </location>
</feature>
<evidence type="ECO:0000313" key="4">
    <source>
        <dbReference type="EMBL" id="KAB2363460.1"/>
    </source>
</evidence>
<organism evidence="4 5">
    <name type="scientific">Actinomadura montaniterrae</name>
    <dbReference type="NCBI Taxonomy" id="1803903"/>
    <lineage>
        <taxon>Bacteria</taxon>
        <taxon>Bacillati</taxon>
        <taxon>Actinomycetota</taxon>
        <taxon>Actinomycetes</taxon>
        <taxon>Streptosporangiales</taxon>
        <taxon>Thermomonosporaceae</taxon>
        <taxon>Actinomadura</taxon>
    </lineage>
</organism>
<gene>
    <name evidence="4" type="ORF">F9B16_42970</name>
</gene>
<dbReference type="Pfam" id="PF10400">
    <property type="entry name" value="Vir_act_alpha_C"/>
    <property type="match status" value="1"/>
</dbReference>
<feature type="compositionally biased region" description="Gly residues" evidence="1">
    <location>
        <begin position="184"/>
        <end position="209"/>
    </location>
</feature>
<dbReference type="InterPro" id="IPR005149">
    <property type="entry name" value="Tscrpt_reg_PadR_N"/>
</dbReference>
<dbReference type="InterPro" id="IPR036388">
    <property type="entry name" value="WH-like_DNA-bd_sf"/>
</dbReference>
<dbReference type="AlphaFoldDB" id="A0A6L3VN44"/>
<proteinExistence type="predicted"/>